<name>A0ACB8S9G6_9AGAM</name>
<comment type="caution">
    <text evidence="1">The sequence shown here is derived from an EMBL/GenBank/DDBJ whole genome shotgun (WGS) entry which is preliminary data.</text>
</comment>
<gene>
    <name evidence="1" type="ORF">FA95DRAFT_1675143</name>
</gene>
<proteinExistence type="predicted"/>
<evidence type="ECO:0000313" key="1">
    <source>
        <dbReference type="EMBL" id="KAI0052448.1"/>
    </source>
</evidence>
<protein>
    <submittedName>
        <fullName evidence="1">Fatty acid/sphingolipid desaturase</fullName>
    </submittedName>
</protein>
<reference evidence="1" key="2">
    <citation type="journal article" date="2022" name="New Phytol.">
        <title>Evolutionary transition to the ectomycorrhizal habit in the genomes of a hyperdiverse lineage of mushroom-forming fungi.</title>
        <authorList>
            <person name="Looney B."/>
            <person name="Miyauchi S."/>
            <person name="Morin E."/>
            <person name="Drula E."/>
            <person name="Courty P.E."/>
            <person name="Kohler A."/>
            <person name="Kuo A."/>
            <person name="LaButti K."/>
            <person name="Pangilinan J."/>
            <person name="Lipzen A."/>
            <person name="Riley R."/>
            <person name="Andreopoulos W."/>
            <person name="He G."/>
            <person name="Johnson J."/>
            <person name="Nolan M."/>
            <person name="Tritt A."/>
            <person name="Barry K.W."/>
            <person name="Grigoriev I.V."/>
            <person name="Nagy L.G."/>
            <person name="Hibbett D."/>
            <person name="Henrissat B."/>
            <person name="Matheny P.B."/>
            <person name="Labbe J."/>
            <person name="Martin F.M."/>
        </authorList>
    </citation>
    <scope>NUCLEOTIDE SEQUENCE</scope>
    <source>
        <strain evidence="1">FP105234-sp</strain>
    </source>
</reference>
<keyword evidence="2" id="KW-1185">Reference proteome</keyword>
<organism evidence="1 2">
    <name type="scientific">Auriscalpium vulgare</name>
    <dbReference type="NCBI Taxonomy" id="40419"/>
    <lineage>
        <taxon>Eukaryota</taxon>
        <taxon>Fungi</taxon>
        <taxon>Dikarya</taxon>
        <taxon>Basidiomycota</taxon>
        <taxon>Agaricomycotina</taxon>
        <taxon>Agaricomycetes</taxon>
        <taxon>Russulales</taxon>
        <taxon>Auriscalpiaceae</taxon>
        <taxon>Auriscalpium</taxon>
    </lineage>
</organism>
<accession>A0ACB8S9G6</accession>
<sequence>METFTKERVKEKEFLIIDRKVYDAKEFAYGDHPGGTIILDYLGADATDTFQALHPDAAYETLANYYVGDLDPSVPDADAFTMDIRALNARLRKQGFYKGPIPFYIAMHFVTTAIWLLSIWSVYRFGDSLLGVLGSATVLGLFFQQAAWMSHDFVHRQVSDNNLVNYIGAIIWGELAQGLSRRWWSDKHGRHHSMTNIHAKDPDIESRPLIAWSEHTLELFAEVPDAELVDLAGKYLYVHQAIMYLPLLTFARILWNTESVIKEYQATAKTKWFNVACLAAYWGWVFALTKFIPSFPMRVLYVVFSVGMGGQFIAMISSTNHNGTLVLSKEEWEASGMGYYELQVRTSRDITSNWLADWFCGGLNQQITHHLFPRMPRIRFREVAPEVKRICEKHGVPFHSTGFVEAQLEIISRLNQIANTAKKMRSAQGKAAKAQ</sequence>
<evidence type="ECO:0000313" key="2">
    <source>
        <dbReference type="Proteomes" id="UP000814033"/>
    </source>
</evidence>
<reference evidence="1" key="1">
    <citation type="submission" date="2021-02" db="EMBL/GenBank/DDBJ databases">
        <authorList>
            <consortium name="DOE Joint Genome Institute"/>
            <person name="Ahrendt S."/>
            <person name="Looney B.P."/>
            <person name="Miyauchi S."/>
            <person name="Morin E."/>
            <person name="Drula E."/>
            <person name="Courty P.E."/>
            <person name="Chicoki N."/>
            <person name="Fauchery L."/>
            <person name="Kohler A."/>
            <person name="Kuo A."/>
            <person name="Labutti K."/>
            <person name="Pangilinan J."/>
            <person name="Lipzen A."/>
            <person name="Riley R."/>
            <person name="Andreopoulos W."/>
            <person name="He G."/>
            <person name="Johnson J."/>
            <person name="Barry K.W."/>
            <person name="Grigoriev I.V."/>
            <person name="Nagy L."/>
            <person name="Hibbett D."/>
            <person name="Henrissat B."/>
            <person name="Matheny P.B."/>
            <person name="Labbe J."/>
            <person name="Martin F."/>
        </authorList>
    </citation>
    <scope>NUCLEOTIDE SEQUENCE</scope>
    <source>
        <strain evidence="1">FP105234-sp</strain>
    </source>
</reference>
<dbReference type="Proteomes" id="UP000814033">
    <property type="component" value="Unassembled WGS sequence"/>
</dbReference>
<dbReference type="EMBL" id="MU275845">
    <property type="protein sequence ID" value="KAI0052448.1"/>
    <property type="molecule type" value="Genomic_DNA"/>
</dbReference>